<keyword evidence="7" id="KW-0472">Membrane</keyword>
<gene>
    <name evidence="11" type="ordered locus">KLTH0G12408g</name>
</gene>
<keyword evidence="2" id="KW-0812">Transmembrane</keyword>
<dbReference type="SUPFAM" id="SSF57850">
    <property type="entry name" value="RING/U-box"/>
    <property type="match status" value="1"/>
</dbReference>
<reference evidence="11 12" key="1">
    <citation type="journal article" date="2009" name="Genome Res.">
        <title>Comparative genomics of protoploid Saccharomycetaceae.</title>
        <authorList>
            <consortium name="The Genolevures Consortium"/>
            <person name="Souciet J.-L."/>
            <person name="Dujon B."/>
            <person name="Gaillardin C."/>
            <person name="Johnston M."/>
            <person name="Baret P.V."/>
            <person name="Cliften P."/>
            <person name="Sherman D.J."/>
            <person name="Weissenbach J."/>
            <person name="Westhof E."/>
            <person name="Wincker P."/>
            <person name="Jubin C."/>
            <person name="Poulain J."/>
            <person name="Barbe V."/>
            <person name="Segurens B."/>
            <person name="Artiguenave F."/>
            <person name="Anthouard V."/>
            <person name="Vacherie B."/>
            <person name="Val M.-E."/>
            <person name="Fulton R.S."/>
            <person name="Minx P."/>
            <person name="Wilson R."/>
            <person name="Durrens P."/>
            <person name="Jean G."/>
            <person name="Marck C."/>
            <person name="Martin T."/>
            <person name="Nikolski M."/>
            <person name="Rolland T."/>
            <person name="Seret M.-L."/>
            <person name="Casaregola S."/>
            <person name="Despons L."/>
            <person name="Fairhead C."/>
            <person name="Fischer G."/>
            <person name="Lafontaine I."/>
            <person name="Leh V."/>
            <person name="Lemaire M."/>
            <person name="de Montigny J."/>
            <person name="Neuveglise C."/>
            <person name="Thierry A."/>
            <person name="Blanc-Lenfle I."/>
            <person name="Bleykasten C."/>
            <person name="Diffels J."/>
            <person name="Fritsch E."/>
            <person name="Frangeul L."/>
            <person name="Goeffon A."/>
            <person name="Jauniaux N."/>
            <person name="Kachouri-Lafond R."/>
            <person name="Payen C."/>
            <person name="Potier S."/>
            <person name="Pribylova L."/>
            <person name="Ozanne C."/>
            <person name="Richard G.-F."/>
            <person name="Sacerdot C."/>
            <person name="Straub M.-L."/>
            <person name="Talla E."/>
        </authorList>
    </citation>
    <scope>NUCLEOTIDE SEQUENCE [LARGE SCALE GENOMIC DNA]</scope>
    <source>
        <strain evidence="12">ATCC 56472 / CBS 6340 / NRRL Y-8284</strain>
    </source>
</reference>
<feature type="compositionally biased region" description="Polar residues" evidence="9">
    <location>
        <begin position="583"/>
        <end position="595"/>
    </location>
</feature>
<keyword evidence="6" id="KW-1133">Transmembrane helix</keyword>
<protein>
    <submittedName>
        <fullName evidence="11">KLTH0G12408p</fullName>
    </submittedName>
</protein>
<feature type="region of interest" description="Disordered" evidence="9">
    <location>
        <begin position="552"/>
        <end position="603"/>
    </location>
</feature>
<dbReference type="EMBL" id="CU928171">
    <property type="protein sequence ID" value="CAR25135.1"/>
    <property type="molecule type" value="Genomic_DNA"/>
</dbReference>
<dbReference type="Gene3D" id="3.30.40.10">
    <property type="entry name" value="Zinc/RING finger domain, C3HC4 (zinc finger)"/>
    <property type="match status" value="1"/>
</dbReference>
<feature type="region of interest" description="Disordered" evidence="9">
    <location>
        <begin position="1"/>
        <end position="32"/>
    </location>
</feature>
<evidence type="ECO:0000313" key="12">
    <source>
        <dbReference type="Proteomes" id="UP000002036"/>
    </source>
</evidence>
<evidence type="ECO:0000259" key="10">
    <source>
        <dbReference type="PROSITE" id="PS50089"/>
    </source>
</evidence>
<dbReference type="SMART" id="SM00184">
    <property type="entry name" value="RING"/>
    <property type="match status" value="1"/>
</dbReference>
<evidence type="ECO:0000256" key="9">
    <source>
        <dbReference type="SAM" id="MobiDB-lite"/>
    </source>
</evidence>
<comment type="subcellular location">
    <subcellularLocation>
        <location evidence="1">Membrane</location>
    </subcellularLocation>
</comment>
<dbReference type="RefSeq" id="XP_002555572.1">
    <property type="nucleotide sequence ID" value="XM_002555526.1"/>
</dbReference>
<dbReference type="STRING" id="559295.C5DMX4"/>
<keyword evidence="5" id="KW-0862">Zinc</keyword>
<evidence type="ECO:0000256" key="7">
    <source>
        <dbReference type="ARBA" id="ARBA00023136"/>
    </source>
</evidence>
<organism evidence="11 12">
    <name type="scientific">Lachancea thermotolerans (strain ATCC 56472 / CBS 6340 / NRRL Y-8284)</name>
    <name type="common">Yeast</name>
    <name type="synonym">Kluyveromyces thermotolerans</name>
    <dbReference type="NCBI Taxonomy" id="559295"/>
    <lineage>
        <taxon>Eukaryota</taxon>
        <taxon>Fungi</taxon>
        <taxon>Dikarya</taxon>
        <taxon>Ascomycota</taxon>
        <taxon>Saccharomycotina</taxon>
        <taxon>Saccharomycetes</taxon>
        <taxon>Saccharomycetales</taxon>
        <taxon>Saccharomycetaceae</taxon>
        <taxon>Lachancea</taxon>
    </lineage>
</organism>
<feature type="compositionally biased region" description="Polar residues" evidence="9">
    <location>
        <begin position="566"/>
        <end position="576"/>
    </location>
</feature>
<feature type="compositionally biased region" description="Polar residues" evidence="9">
    <location>
        <begin position="409"/>
        <end position="438"/>
    </location>
</feature>
<evidence type="ECO:0000256" key="1">
    <source>
        <dbReference type="ARBA" id="ARBA00004370"/>
    </source>
</evidence>
<feature type="compositionally biased region" description="Low complexity" evidence="9">
    <location>
        <begin position="374"/>
        <end position="386"/>
    </location>
</feature>
<dbReference type="FunCoup" id="C5DMX4">
    <property type="interactions" value="230"/>
</dbReference>
<dbReference type="PROSITE" id="PS50089">
    <property type="entry name" value="ZF_RING_2"/>
    <property type="match status" value="1"/>
</dbReference>
<feature type="compositionally biased region" description="Low complexity" evidence="9">
    <location>
        <begin position="195"/>
        <end position="205"/>
    </location>
</feature>
<dbReference type="InterPro" id="IPR013083">
    <property type="entry name" value="Znf_RING/FYVE/PHD"/>
</dbReference>
<dbReference type="InterPro" id="IPR001841">
    <property type="entry name" value="Znf_RING"/>
</dbReference>
<dbReference type="GO" id="GO:0016020">
    <property type="term" value="C:membrane"/>
    <property type="evidence" value="ECO:0007669"/>
    <property type="project" value="UniProtKB-SubCell"/>
</dbReference>
<feature type="domain" description="RING-type" evidence="10">
    <location>
        <begin position="229"/>
        <end position="254"/>
    </location>
</feature>
<dbReference type="PANTHER" id="PTHR46539">
    <property type="entry name" value="E3 UBIQUITIN-PROTEIN LIGASE ATL42"/>
    <property type="match status" value="1"/>
</dbReference>
<feature type="region of interest" description="Disordered" evidence="9">
    <location>
        <begin position="467"/>
        <end position="507"/>
    </location>
</feature>
<dbReference type="Pfam" id="PF13639">
    <property type="entry name" value="zf-RING_2"/>
    <property type="match status" value="1"/>
</dbReference>
<dbReference type="GO" id="GO:0008270">
    <property type="term" value="F:zinc ion binding"/>
    <property type="evidence" value="ECO:0007669"/>
    <property type="project" value="UniProtKB-KW"/>
</dbReference>
<evidence type="ECO:0000256" key="5">
    <source>
        <dbReference type="ARBA" id="ARBA00022833"/>
    </source>
</evidence>
<dbReference type="OrthoDB" id="8062037at2759"/>
<evidence type="ECO:0000313" key="11">
    <source>
        <dbReference type="EMBL" id="CAR25135.1"/>
    </source>
</evidence>
<name>C5DMX4_LACTC</name>
<feature type="compositionally biased region" description="Polar residues" evidence="9">
    <location>
        <begin position="363"/>
        <end position="373"/>
    </location>
</feature>
<dbReference type="HOGENOM" id="CLU_020039_0_0_1"/>
<evidence type="ECO:0000256" key="6">
    <source>
        <dbReference type="ARBA" id="ARBA00022989"/>
    </source>
</evidence>
<keyword evidence="12" id="KW-1185">Reference proteome</keyword>
<accession>C5DMX4</accession>
<dbReference type="KEGG" id="lth:KLTH0G12408g"/>
<feature type="region of interest" description="Disordered" evidence="9">
    <location>
        <begin position="407"/>
        <end position="451"/>
    </location>
</feature>
<feature type="compositionally biased region" description="Polar residues" evidence="9">
    <location>
        <begin position="23"/>
        <end position="32"/>
    </location>
</feature>
<dbReference type="OMA" id="HIFGREC"/>
<evidence type="ECO:0000256" key="3">
    <source>
        <dbReference type="ARBA" id="ARBA00022723"/>
    </source>
</evidence>
<feature type="region of interest" description="Disordered" evidence="9">
    <location>
        <begin position="140"/>
        <end position="215"/>
    </location>
</feature>
<dbReference type="InParanoid" id="C5DMX4"/>
<feature type="region of interest" description="Disordered" evidence="9">
    <location>
        <begin position="287"/>
        <end position="386"/>
    </location>
</feature>
<evidence type="ECO:0000256" key="8">
    <source>
        <dbReference type="PROSITE-ProRule" id="PRU00175"/>
    </source>
</evidence>
<dbReference type="AlphaFoldDB" id="C5DMX4"/>
<dbReference type="eggNOG" id="KOG0802">
    <property type="taxonomic scope" value="Eukaryota"/>
</dbReference>
<dbReference type="GeneID" id="8293854"/>
<dbReference type="Proteomes" id="UP000002036">
    <property type="component" value="Chromosome G"/>
</dbReference>
<keyword evidence="4 8" id="KW-0863">Zinc-finger</keyword>
<sequence>MNSNNDTSSSGSGGGEEPDRTGTQEPGTRPTRNIMVSIQYAFVSGLRLGANGGNPEEGTGDGATMPPIGDFVLNFTDVPGTATREQLDEVVALASGVAVNRMNRRFNRSRGISKTAFENLPVLKFSAVPQESCSICYDDFEDEAPEPQPENEQSRKRSRDHKADDGLHSSSSSKKHRSERDSGQSSEDDEETGGEEPTPAPSTSEPPKENEADTNNQESIAYKHSPLKLPCGHIFGRECIRQWTNEHNTCPICRARIVGADGLEDHSVNDDLEDQISLERIRRLLYDTSPEAPERPQPTNEDNNNSTSTTTSTTTNDAANDTTNNTTTNPSAGSQVPGVSANGNPPALGGAFHNFVVLRPHQQPATDPANSEQPNPGNLPTNPHLPLLPLLTRQGGFTPIPITFINLRRNPQGQQHTASRNNDGPNDLNDSQMNPSNNTHRDINTHTDNNQENDRLMNIFDHLFSISNNTRPQPEATLRSDATPMPAGTPDSSQTDNQSNSAAPRPIRSHIFNNLFRFARNLRNNSTPQSDHPLSSVSQMFNTGVASFRNQDGVSTMDFSGDMPTPANTHQNQSVPTEERASAPSSESQGRVNDSSDSEGDQT</sequence>
<dbReference type="PANTHER" id="PTHR46539:SF1">
    <property type="entry name" value="E3 UBIQUITIN-PROTEIN LIGASE ATL42"/>
    <property type="match status" value="1"/>
</dbReference>
<evidence type="ECO:0000256" key="2">
    <source>
        <dbReference type="ARBA" id="ARBA00022692"/>
    </source>
</evidence>
<proteinExistence type="predicted"/>
<feature type="compositionally biased region" description="Polar residues" evidence="9">
    <location>
        <begin position="490"/>
        <end position="502"/>
    </location>
</feature>
<feature type="compositionally biased region" description="Low complexity" evidence="9">
    <location>
        <begin position="299"/>
        <end position="329"/>
    </location>
</feature>
<evidence type="ECO:0000256" key="4">
    <source>
        <dbReference type="ARBA" id="ARBA00022771"/>
    </source>
</evidence>
<keyword evidence="3" id="KW-0479">Metal-binding</keyword>